<accession>A0A1B0GKX8</accession>
<dbReference type="PROSITE" id="PS50157">
    <property type="entry name" value="ZINC_FINGER_C2H2_2"/>
    <property type="match status" value="1"/>
</dbReference>
<dbReference type="Proteomes" id="UP000092461">
    <property type="component" value="Unassembled WGS sequence"/>
</dbReference>
<keyword evidence="4" id="KW-0862">Zinc</keyword>
<evidence type="ECO:0000313" key="7">
    <source>
        <dbReference type="EnsemblMetazoa" id="LLOJ009727-PA"/>
    </source>
</evidence>
<name>A0A1B0GKX8_LUTLO</name>
<keyword evidence="2" id="KW-0677">Repeat</keyword>
<dbReference type="PANTHER" id="PTHR24403:SF67">
    <property type="entry name" value="FI01116P-RELATED"/>
    <property type="match status" value="1"/>
</dbReference>
<dbReference type="InterPro" id="IPR036236">
    <property type="entry name" value="Znf_C2H2_sf"/>
</dbReference>
<dbReference type="EMBL" id="AJWK01033926">
    <property type="status" value="NOT_ANNOTATED_CDS"/>
    <property type="molecule type" value="Genomic_DNA"/>
</dbReference>
<dbReference type="EnsemblMetazoa" id="LLOJ009727-RA">
    <property type="protein sequence ID" value="LLOJ009727-PA"/>
    <property type="gene ID" value="LLOJ009727"/>
</dbReference>
<dbReference type="VEuPathDB" id="VectorBase:LLOJ009727"/>
<dbReference type="GO" id="GO:0005634">
    <property type="term" value="C:nucleus"/>
    <property type="evidence" value="ECO:0007669"/>
    <property type="project" value="TreeGrafter"/>
</dbReference>
<reference evidence="7" key="1">
    <citation type="submission" date="2020-05" db="UniProtKB">
        <authorList>
            <consortium name="EnsemblMetazoa"/>
        </authorList>
    </citation>
    <scope>IDENTIFICATION</scope>
    <source>
        <strain evidence="7">Jacobina</strain>
    </source>
</reference>
<dbReference type="Gene3D" id="3.30.160.60">
    <property type="entry name" value="Classic Zinc Finger"/>
    <property type="match status" value="3"/>
</dbReference>
<evidence type="ECO:0000256" key="4">
    <source>
        <dbReference type="ARBA" id="ARBA00022833"/>
    </source>
</evidence>
<dbReference type="SMART" id="SM00355">
    <property type="entry name" value="ZnF_C2H2"/>
    <property type="match status" value="5"/>
</dbReference>
<keyword evidence="8" id="KW-1185">Reference proteome</keyword>
<evidence type="ECO:0000256" key="2">
    <source>
        <dbReference type="ARBA" id="ARBA00022737"/>
    </source>
</evidence>
<dbReference type="InterPro" id="IPR013087">
    <property type="entry name" value="Znf_C2H2_type"/>
</dbReference>
<evidence type="ECO:0000256" key="3">
    <source>
        <dbReference type="ARBA" id="ARBA00022771"/>
    </source>
</evidence>
<dbReference type="PANTHER" id="PTHR24403">
    <property type="entry name" value="ZINC FINGER PROTEIN"/>
    <property type="match status" value="1"/>
</dbReference>
<protein>
    <recommendedName>
        <fullName evidence="6">C2H2-type domain-containing protein</fullName>
    </recommendedName>
</protein>
<proteinExistence type="predicted"/>
<dbReference type="VEuPathDB" id="VectorBase:LLONM1_000876"/>
<evidence type="ECO:0000256" key="1">
    <source>
        <dbReference type="ARBA" id="ARBA00022723"/>
    </source>
</evidence>
<evidence type="ECO:0000256" key="5">
    <source>
        <dbReference type="PROSITE-ProRule" id="PRU00042"/>
    </source>
</evidence>
<organism evidence="7 8">
    <name type="scientific">Lutzomyia longipalpis</name>
    <name type="common">Sand fly</name>
    <dbReference type="NCBI Taxonomy" id="7200"/>
    <lineage>
        <taxon>Eukaryota</taxon>
        <taxon>Metazoa</taxon>
        <taxon>Ecdysozoa</taxon>
        <taxon>Arthropoda</taxon>
        <taxon>Hexapoda</taxon>
        <taxon>Insecta</taxon>
        <taxon>Pterygota</taxon>
        <taxon>Neoptera</taxon>
        <taxon>Endopterygota</taxon>
        <taxon>Diptera</taxon>
        <taxon>Nematocera</taxon>
        <taxon>Psychodoidea</taxon>
        <taxon>Psychodidae</taxon>
        <taxon>Lutzomyia</taxon>
        <taxon>Lutzomyia</taxon>
    </lineage>
</organism>
<dbReference type="SUPFAM" id="SSF57667">
    <property type="entry name" value="beta-beta-alpha zinc fingers"/>
    <property type="match status" value="1"/>
</dbReference>
<keyword evidence="3 5" id="KW-0863">Zinc-finger</keyword>
<sequence>MKSPKRLFLSPIAKEAQVVVKSKRYNCTACPYVTDSKSQFVYHKSFHKPRGEQFKCTYCTYNVTKKHLLNQHIKLHRNEEISADNANDVRAPVQYDNPQTFENVEAKAKITLPTGNVEIMDDRRFLHFCDKCPMRFLCDKELRNHVKMHAAGMAIRCAFCSFSARQEALLQVHVLAHNDQYQVETKDLEEKYRISSENGKPILTSKTLNSNTVWVVESAQVAKSNQNSTEEDHEAQKEQKITRNCPNCPFVVILTAGNEGNGEKQLEDHIQHHLGTSSSGKYRVFCNFCDFATNTEKALKEHTKWHFAGSKKKTHNVEFFTKFDNVHIYGETSEKEGSKAEDDKSGTISIDNSKVIFAEAKNSLENSRIPLAEENKIFINLKTGEIVKKHASRF</sequence>
<evidence type="ECO:0000313" key="8">
    <source>
        <dbReference type="Proteomes" id="UP000092461"/>
    </source>
</evidence>
<evidence type="ECO:0000259" key="6">
    <source>
        <dbReference type="PROSITE" id="PS50157"/>
    </source>
</evidence>
<dbReference type="GO" id="GO:0045944">
    <property type="term" value="P:positive regulation of transcription by RNA polymerase II"/>
    <property type="evidence" value="ECO:0007669"/>
    <property type="project" value="TreeGrafter"/>
</dbReference>
<feature type="domain" description="C2H2-type" evidence="6">
    <location>
        <begin position="54"/>
        <end position="81"/>
    </location>
</feature>
<dbReference type="GO" id="GO:0008270">
    <property type="term" value="F:zinc ion binding"/>
    <property type="evidence" value="ECO:0007669"/>
    <property type="project" value="UniProtKB-KW"/>
</dbReference>
<dbReference type="AlphaFoldDB" id="A0A1B0GKX8"/>
<keyword evidence="1" id="KW-0479">Metal-binding</keyword>
<dbReference type="InterPro" id="IPR050688">
    <property type="entry name" value="Zinc_finger/UBP_domain"/>
</dbReference>
<dbReference type="PROSITE" id="PS00028">
    <property type="entry name" value="ZINC_FINGER_C2H2_1"/>
    <property type="match status" value="2"/>
</dbReference>